<dbReference type="Proteomes" id="UP001319104">
    <property type="component" value="Unassembled WGS sequence"/>
</dbReference>
<comment type="caution">
    <text evidence="1">The sequence shown here is derived from an EMBL/GenBank/DDBJ whole genome shotgun (WGS) entry which is preliminary data.</text>
</comment>
<accession>A0AAP2CGQ4</accession>
<evidence type="ECO:0008006" key="3">
    <source>
        <dbReference type="Google" id="ProtNLM"/>
    </source>
</evidence>
<name>A0AAP2CGQ4_9BACT</name>
<organism evidence="1 2">
    <name type="scientific">Litoribacter ruber</name>
    <dbReference type="NCBI Taxonomy" id="702568"/>
    <lineage>
        <taxon>Bacteria</taxon>
        <taxon>Pseudomonadati</taxon>
        <taxon>Bacteroidota</taxon>
        <taxon>Cytophagia</taxon>
        <taxon>Cytophagales</taxon>
        <taxon>Cyclobacteriaceae</taxon>
        <taxon>Litoribacter</taxon>
    </lineage>
</organism>
<evidence type="ECO:0000313" key="1">
    <source>
        <dbReference type="EMBL" id="MBS9524328.1"/>
    </source>
</evidence>
<protein>
    <recommendedName>
        <fullName evidence="3">DUF4340 domain-containing protein</fullName>
    </recommendedName>
</protein>
<evidence type="ECO:0000313" key="2">
    <source>
        <dbReference type="Proteomes" id="UP001319104"/>
    </source>
</evidence>
<gene>
    <name evidence="1" type="ORF">KI659_09900</name>
</gene>
<proteinExistence type="predicted"/>
<sequence>MKKLALLIIACLIFQVGMGQDRIYQRIAEQLGIAAPEVKQLWPYEDEVMEIMDPESKFKVAYRLPFKQGKASEISFEFETIKLLESTEYNHERVDLDTLKGLVKEEMPEGFQLEFEQESHDGFGMLFAKDEYGQDSEIYFFAKGEEKSELLYFRLGSKESRHLRVDLNARLSSRKVGIFEKLQSKFSDIDFEIKEIWSPQEAYKMSHPENNPKGIRVENVGLRTKIPLPLTGMEDLEVQVETKQLIDGVLLTAKKEQDGLSEFGTVVSRLIPEGFENQISHRSGERSFELYTMPQAKSDLILFFSQSDQMVLLYYAEVEKGADYIDNLILEINKKLKTITT</sequence>
<keyword evidence="2" id="KW-1185">Reference proteome</keyword>
<dbReference type="RefSeq" id="WP_213945185.1">
    <property type="nucleotide sequence ID" value="NZ_JAHCMY010000004.1"/>
</dbReference>
<dbReference type="EMBL" id="JAHCMY010000004">
    <property type="protein sequence ID" value="MBS9524328.1"/>
    <property type="molecule type" value="Genomic_DNA"/>
</dbReference>
<reference evidence="1 2" key="1">
    <citation type="submission" date="2021-05" db="EMBL/GenBank/DDBJ databases">
        <authorList>
            <person name="Zhang Z.D."/>
            <person name="Osman G."/>
        </authorList>
    </citation>
    <scope>NUCLEOTIDE SEQUENCE [LARGE SCALE GENOMIC DNA]</scope>
    <source>
        <strain evidence="1 2">KCTC 32217</strain>
    </source>
</reference>
<dbReference type="AlphaFoldDB" id="A0AAP2CGQ4"/>